<name>A0ABW1YC27_9DEIO</name>
<evidence type="ECO:0000313" key="3">
    <source>
        <dbReference type="Proteomes" id="UP001596297"/>
    </source>
</evidence>
<dbReference type="RefSeq" id="WP_380082835.1">
    <property type="nucleotide sequence ID" value="NZ_JBHSWD010000001.1"/>
</dbReference>
<sequence>MARGSPAEAAGLRGAEYNEAGDLIHFGDIITGINGVATPSANDVIAQVRRAKIGDVLTVRYWRGEQEYTAKVKLVARRSVPDLHE</sequence>
<reference evidence="3" key="1">
    <citation type="journal article" date="2019" name="Int. J. Syst. Evol. Microbiol.">
        <title>The Global Catalogue of Microorganisms (GCM) 10K type strain sequencing project: providing services to taxonomists for standard genome sequencing and annotation.</title>
        <authorList>
            <consortium name="The Broad Institute Genomics Platform"/>
            <consortium name="The Broad Institute Genome Sequencing Center for Infectious Disease"/>
            <person name="Wu L."/>
            <person name="Ma J."/>
        </authorList>
    </citation>
    <scope>NUCLEOTIDE SEQUENCE [LARGE SCALE GENOMIC DNA]</scope>
    <source>
        <strain evidence="3">CGMCC 1.15772</strain>
    </source>
</reference>
<dbReference type="InterPro" id="IPR036034">
    <property type="entry name" value="PDZ_sf"/>
</dbReference>
<dbReference type="EMBL" id="JBHSWD010000001">
    <property type="protein sequence ID" value="MFC6591823.1"/>
    <property type="molecule type" value="Genomic_DNA"/>
</dbReference>
<accession>A0ABW1YC27</accession>
<keyword evidence="3" id="KW-1185">Reference proteome</keyword>
<dbReference type="InterPro" id="IPR001478">
    <property type="entry name" value="PDZ"/>
</dbReference>
<dbReference type="Pfam" id="PF13180">
    <property type="entry name" value="PDZ_2"/>
    <property type="match status" value="1"/>
</dbReference>
<feature type="domain" description="PDZ" evidence="1">
    <location>
        <begin position="5"/>
        <end position="74"/>
    </location>
</feature>
<dbReference type="SUPFAM" id="SSF50156">
    <property type="entry name" value="PDZ domain-like"/>
    <property type="match status" value="1"/>
</dbReference>
<dbReference type="Proteomes" id="UP001596297">
    <property type="component" value="Unassembled WGS sequence"/>
</dbReference>
<gene>
    <name evidence="2" type="ORF">ACFP81_07220</name>
</gene>
<organism evidence="2 3">
    <name type="scientific">Deinococcus lacus</name>
    <dbReference type="NCBI Taxonomy" id="392561"/>
    <lineage>
        <taxon>Bacteria</taxon>
        <taxon>Thermotogati</taxon>
        <taxon>Deinococcota</taxon>
        <taxon>Deinococci</taxon>
        <taxon>Deinococcales</taxon>
        <taxon>Deinococcaceae</taxon>
        <taxon>Deinococcus</taxon>
    </lineage>
</organism>
<proteinExistence type="predicted"/>
<evidence type="ECO:0000313" key="2">
    <source>
        <dbReference type="EMBL" id="MFC6591823.1"/>
    </source>
</evidence>
<dbReference type="Gene3D" id="2.30.42.10">
    <property type="match status" value="1"/>
</dbReference>
<protein>
    <submittedName>
        <fullName evidence="2">PDZ domain-containing protein</fullName>
    </submittedName>
</protein>
<evidence type="ECO:0000259" key="1">
    <source>
        <dbReference type="Pfam" id="PF13180"/>
    </source>
</evidence>
<comment type="caution">
    <text evidence="2">The sequence shown here is derived from an EMBL/GenBank/DDBJ whole genome shotgun (WGS) entry which is preliminary data.</text>
</comment>